<sequence>MPQSRQSTSRSHCWTCGFEAPAGSDRWETIEVVSLGTMTRCPECGSTNVSSGR</sequence>
<evidence type="ECO:0000313" key="1">
    <source>
        <dbReference type="EMBL" id="SNZ05524.1"/>
    </source>
</evidence>
<evidence type="ECO:0008006" key="3">
    <source>
        <dbReference type="Google" id="ProtNLM"/>
    </source>
</evidence>
<accession>A0A285N7Q9</accession>
<reference evidence="1 2" key="1">
    <citation type="submission" date="2017-09" db="EMBL/GenBank/DDBJ databases">
        <authorList>
            <person name="Ehlers B."/>
            <person name="Leendertz F.H."/>
        </authorList>
    </citation>
    <scope>NUCLEOTIDE SEQUENCE [LARGE SCALE GENOMIC DNA]</scope>
    <source>
        <strain evidence="1 2">DSM 27208</strain>
    </source>
</reference>
<dbReference type="AlphaFoldDB" id="A0A285N7Q9"/>
<name>A0A285N7Q9_NATPI</name>
<protein>
    <recommendedName>
        <fullName evidence="3">Small CPxCG-related zinc finger protein</fullName>
    </recommendedName>
</protein>
<keyword evidence="2" id="KW-1185">Reference proteome</keyword>
<dbReference type="EMBL" id="OBEJ01000001">
    <property type="protein sequence ID" value="SNZ05524.1"/>
    <property type="molecule type" value="Genomic_DNA"/>
</dbReference>
<gene>
    <name evidence="1" type="ORF">SAMN06269185_0882</name>
</gene>
<organism evidence="1 2">
    <name type="scientific">Natronoarchaeum philippinense</name>
    <dbReference type="NCBI Taxonomy" id="558529"/>
    <lineage>
        <taxon>Archaea</taxon>
        <taxon>Methanobacteriati</taxon>
        <taxon>Methanobacteriota</taxon>
        <taxon>Stenosarchaea group</taxon>
        <taxon>Halobacteria</taxon>
        <taxon>Halobacteriales</taxon>
        <taxon>Natronoarchaeaceae</taxon>
    </lineage>
</organism>
<dbReference type="Proteomes" id="UP000219453">
    <property type="component" value="Unassembled WGS sequence"/>
</dbReference>
<proteinExistence type="predicted"/>
<evidence type="ECO:0000313" key="2">
    <source>
        <dbReference type="Proteomes" id="UP000219453"/>
    </source>
</evidence>